<comment type="caution">
    <text evidence="2">The sequence shown here is derived from an EMBL/GenBank/DDBJ whole genome shotgun (WGS) entry which is preliminary data.</text>
</comment>
<dbReference type="EMBL" id="JACGCM010000115">
    <property type="protein sequence ID" value="KAF6176378.1"/>
    <property type="molecule type" value="Genomic_DNA"/>
</dbReference>
<keyword evidence="3" id="KW-1185">Reference proteome</keyword>
<proteinExistence type="predicted"/>
<evidence type="ECO:0000313" key="2">
    <source>
        <dbReference type="EMBL" id="KAF6176378.1"/>
    </source>
</evidence>
<keyword evidence="1" id="KW-1133">Transmembrane helix</keyword>
<evidence type="ECO:0000256" key="1">
    <source>
        <dbReference type="SAM" id="Phobius"/>
    </source>
</evidence>
<dbReference type="AlphaFoldDB" id="A0A7J7PB29"/>
<organism evidence="2 3">
    <name type="scientific">Kingdonia uniflora</name>
    <dbReference type="NCBI Taxonomy" id="39325"/>
    <lineage>
        <taxon>Eukaryota</taxon>
        <taxon>Viridiplantae</taxon>
        <taxon>Streptophyta</taxon>
        <taxon>Embryophyta</taxon>
        <taxon>Tracheophyta</taxon>
        <taxon>Spermatophyta</taxon>
        <taxon>Magnoliopsida</taxon>
        <taxon>Ranunculales</taxon>
        <taxon>Circaeasteraceae</taxon>
        <taxon>Kingdonia</taxon>
    </lineage>
</organism>
<dbReference type="Proteomes" id="UP000541444">
    <property type="component" value="Unassembled WGS sequence"/>
</dbReference>
<feature type="transmembrane region" description="Helical" evidence="1">
    <location>
        <begin position="23"/>
        <end position="45"/>
    </location>
</feature>
<name>A0A7J7PB29_9MAGN</name>
<sequence length="61" mass="6805">MYVVSSSAQVDYSNLANNPYSDFQMAIGMVIVVGATVILWGEIIYKFIHLIICSLGSYERI</sequence>
<gene>
    <name evidence="2" type="ORF">GIB67_011167</name>
</gene>
<keyword evidence="1" id="KW-0472">Membrane</keyword>
<reference evidence="2 3" key="1">
    <citation type="journal article" date="2020" name="IScience">
        <title>Genome Sequencing of the Endangered Kingdonia uniflora (Circaeasteraceae, Ranunculales) Reveals Potential Mechanisms of Evolutionary Specialization.</title>
        <authorList>
            <person name="Sun Y."/>
            <person name="Deng T."/>
            <person name="Zhang A."/>
            <person name="Moore M.J."/>
            <person name="Landis J.B."/>
            <person name="Lin N."/>
            <person name="Zhang H."/>
            <person name="Zhang X."/>
            <person name="Huang J."/>
            <person name="Zhang X."/>
            <person name="Sun H."/>
            <person name="Wang H."/>
        </authorList>
    </citation>
    <scope>NUCLEOTIDE SEQUENCE [LARGE SCALE GENOMIC DNA]</scope>
    <source>
        <strain evidence="2">TB1705</strain>
        <tissue evidence="2">Leaf</tissue>
    </source>
</reference>
<keyword evidence="1" id="KW-0812">Transmembrane</keyword>
<protein>
    <submittedName>
        <fullName evidence="2">Uncharacterized protein</fullName>
    </submittedName>
</protein>
<evidence type="ECO:0000313" key="3">
    <source>
        <dbReference type="Proteomes" id="UP000541444"/>
    </source>
</evidence>
<accession>A0A7J7PB29</accession>